<dbReference type="InterPro" id="IPR017853">
    <property type="entry name" value="GH"/>
</dbReference>
<evidence type="ECO:0000313" key="1">
    <source>
        <dbReference type="EMBL" id="UYP46474.1"/>
    </source>
</evidence>
<accession>A0ABY6HV88</accession>
<evidence type="ECO:0000313" key="2">
    <source>
        <dbReference type="Proteomes" id="UP001208689"/>
    </source>
</evidence>
<dbReference type="SUPFAM" id="SSF51445">
    <property type="entry name" value="(Trans)glycosidases"/>
    <property type="match status" value="1"/>
</dbReference>
<dbReference type="EMBL" id="CP104013">
    <property type="protein sequence ID" value="UYP46474.1"/>
    <property type="molecule type" value="Genomic_DNA"/>
</dbReference>
<protein>
    <recommendedName>
        <fullName evidence="3">GH18 domain-containing protein</fullName>
    </recommendedName>
</protein>
<dbReference type="Gene3D" id="3.20.20.80">
    <property type="entry name" value="Glycosidases"/>
    <property type="match status" value="1"/>
</dbReference>
<organism evidence="1 2">
    <name type="scientific">Candidatus Lokiarchaeum ossiferum</name>
    <dbReference type="NCBI Taxonomy" id="2951803"/>
    <lineage>
        <taxon>Archaea</taxon>
        <taxon>Promethearchaeati</taxon>
        <taxon>Promethearchaeota</taxon>
        <taxon>Promethearchaeia</taxon>
        <taxon>Promethearchaeales</taxon>
        <taxon>Promethearchaeaceae</taxon>
        <taxon>Candidatus Lokiarchaeum</taxon>
    </lineage>
</organism>
<dbReference type="Proteomes" id="UP001208689">
    <property type="component" value="Chromosome"/>
</dbReference>
<gene>
    <name evidence="1" type="ORF">NEF87_002759</name>
</gene>
<name>A0ABY6HV88_9ARCH</name>
<keyword evidence="2" id="KW-1185">Reference proteome</keyword>
<sequence length="309" mass="35438">MVKRSNKIFSFFLIFIFVLSTTGLGYYYFIYEAEPNTISKPKQYFGLGGWSYEFDENTSQEIISSCLAKNWTFLLISINTHELNQSHSQYSSQSETKALDLIKQAHEENISIHIMTLEDPVFCERAFHDNALQRISEILAFNTKYPRTPFDGIHLDVEPHGHPNWNSTASWTEKNLIFEHWLELLSKIRVLLDDYKADYECVPVLSAAVAYWYNERTINNSLERGDPTTLHSYLDVIIPMVYGGIGKTAEDIYAKIEDELPYSPMVIGIGYEEFSSHSAMLETIAAFSLKCENSTNFIGISIYHASLIE</sequence>
<evidence type="ECO:0008006" key="3">
    <source>
        <dbReference type="Google" id="ProtNLM"/>
    </source>
</evidence>
<reference evidence="1" key="1">
    <citation type="submission" date="2022-09" db="EMBL/GenBank/DDBJ databases">
        <title>Actin cytoskeleton and complex cell architecture in an #Asgard archaeon.</title>
        <authorList>
            <person name="Ponce Toledo R.I."/>
            <person name="Schleper C."/>
            <person name="Rodrigues Oliveira T."/>
            <person name="Wollweber F."/>
            <person name="Xu J."/>
            <person name="Rittmann S."/>
            <person name="Klingl A."/>
            <person name="Pilhofer M."/>
        </authorList>
    </citation>
    <scope>NUCLEOTIDE SEQUENCE</scope>
    <source>
        <strain evidence="1">B-35</strain>
    </source>
</reference>
<proteinExistence type="predicted"/>